<dbReference type="PIRSF" id="PIRSF005427">
    <property type="entry name" value="RseB"/>
    <property type="match status" value="1"/>
</dbReference>
<comment type="similarity">
    <text evidence="2">Belongs to the RseB family.</text>
</comment>
<dbReference type="GO" id="GO:0030288">
    <property type="term" value="C:outer membrane-bounded periplasmic space"/>
    <property type="evidence" value="ECO:0007669"/>
    <property type="project" value="TreeGrafter"/>
</dbReference>
<feature type="signal peptide" evidence="5">
    <location>
        <begin position="1"/>
        <end position="19"/>
    </location>
</feature>
<protein>
    <submittedName>
        <fullName evidence="8">Metal ABC transporter ATPase</fullName>
    </submittedName>
</protein>
<dbReference type="PANTHER" id="PTHR38782">
    <property type="match status" value="1"/>
</dbReference>
<comment type="subcellular location">
    <subcellularLocation>
        <location evidence="1">Periplasm</location>
    </subcellularLocation>
</comment>
<organism evidence="8 9">
    <name type="scientific">Pseudoalteromonas luteoviolacea H33</name>
    <dbReference type="NCBI Taxonomy" id="1365251"/>
    <lineage>
        <taxon>Bacteria</taxon>
        <taxon>Pseudomonadati</taxon>
        <taxon>Pseudomonadota</taxon>
        <taxon>Gammaproteobacteria</taxon>
        <taxon>Alteromonadales</taxon>
        <taxon>Pseudoalteromonadaceae</taxon>
        <taxon>Pseudoalteromonas</taxon>
    </lineage>
</organism>
<evidence type="ECO:0000256" key="4">
    <source>
        <dbReference type="ARBA" id="ARBA00022764"/>
    </source>
</evidence>
<accession>A0A167FM05</accession>
<dbReference type="InterPro" id="IPR005588">
    <property type="entry name" value="MucB_RseB"/>
</dbReference>
<evidence type="ECO:0000256" key="1">
    <source>
        <dbReference type="ARBA" id="ARBA00004418"/>
    </source>
</evidence>
<dbReference type="InterPro" id="IPR033436">
    <property type="entry name" value="MucB/RseB_C"/>
</dbReference>
<evidence type="ECO:0000256" key="5">
    <source>
        <dbReference type="SAM" id="SignalP"/>
    </source>
</evidence>
<comment type="caution">
    <text evidence="8">The sequence shown here is derived from an EMBL/GenBank/DDBJ whole genome shotgun (WGS) entry which is preliminary data.</text>
</comment>
<dbReference type="Gene3D" id="2.50.20.10">
    <property type="entry name" value="Lipoprotein localisation LolA/LolB/LppX"/>
    <property type="match status" value="1"/>
</dbReference>
<dbReference type="PANTHER" id="PTHR38782:SF1">
    <property type="entry name" value="SIGMA-E FACTOR REGULATORY PROTEIN RSEB"/>
    <property type="match status" value="1"/>
</dbReference>
<dbReference type="InterPro" id="IPR038484">
    <property type="entry name" value="MucB/RseB_C_sf"/>
</dbReference>
<reference evidence="8 9" key="1">
    <citation type="submission" date="2013-07" db="EMBL/GenBank/DDBJ databases">
        <title>Comparative Genomic and Metabolomic Analysis of Twelve Strains of Pseudoalteromonas luteoviolacea.</title>
        <authorList>
            <person name="Vynne N.G."/>
            <person name="Mansson M."/>
            <person name="Gram L."/>
        </authorList>
    </citation>
    <scope>NUCLEOTIDE SEQUENCE [LARGE SCALE GENOMIC DNA]</scope>
    <source>
        <strain evidence="8 9">H33</strain>
    </source>
</reference>
<evidence type="ECO:0000313" key="8">
    <source>
        <dbReference type="EMBL" id="KZN52501.1"/>
    </source>
</evidence>
<evidence type="ECO:0000259" key="7">
    <source>
        <dbReference type="Pfam" id="PF17188"/>
    </source>
</evidence>
<feature type="chain" id="PRO_5007886364" evidence="5">
    <location>
        <begin position="20"/>
        <end position="317"/>
    </location>
</feature>
<keyword evidence="3 5" id="KW-0732">Signal</keyword>
<evidence type="ECO:0000259" key="6">
    <source>
        <dbReference type="Pfam" id="PF03888"/>
    </source>
</evidence>
<keyword evidence="4" id="KW-0574">Periplasm</keyword>
<feature type="domain" description="MucB/RseB N-terminal" evidence="6">
    <location>
        <begin position="24"/>
        <end position="195"/>
    </location>
</feature>
<dbReference type="Pfam" id="PF17188">
    <property type="entry name" value="MucB_RseB_C"/>
    <property type="match status" value="1"/>
</dbReference>
<dbReference type="Proteomes" id="UP000076503">
    <property type="component" value="Unassembled WGS sequence"/>
</dbReference>
<dbReference type="CDD" id="cd16327">
    <property type="entry name" value="RseB"/>
    <property type="match status" value="1"/>
</dbReference>
<evidence type="ECO:0000256" key="2">
    <source>
        <dbReference type="ARBA" id="ARBA00008150"/>
    </source>
</evidence>
<sequence length="317" mass="35168">MIKWLSVLLSMLLTAQVYANENISPRQLLKDMSLAVQERNFDASFVVVKGKGMEPYRWLHGQVEQTDLEILTLLNGAGLEVVRVDDVVTYFEPQTEPYSLSTDVIDGPIPEALLRDISALDASYDFVLGGKERIAGRPAQLVRLVAKDESKYNYWLWVDLQSALLLKAAYVNQRAEVLEQLQLTHISVTEKPAGQLLELKSKTLPVPVSVIADEAQSKLQNNWQIGWLPNGFKLLKSDRHKLNLNNELADYFLYSDGLVEVSVFVQRPLTGQRASGALTSGATTVYVHNAGAFDVSVVGKVPVETAKSIAESVKRSL</sequence>
<proteinExistence type="inferred from homology"/>
<dbReference type="Gene3D" id="3.30.200.100">
    <property type="entry name" value="MucB/RseB, C-terminal domain"/>
    <property type="match status" value="1"/>
</dbReference>
<evidence type="ECO:0000256" key="3">
    <source>
        <dbReference type="ARBA" id="ARBA00022729"/>
    </source>
</evidence>
<dbReference type="PATRIC" id="fig|1365251.3.peg.1038"/>
<feature type="domain" description="MucB/RseB C-terminal" evidence="7">
    <location>
        <begin position="220"/>
        <end position="314"/>
    </location>
</feature>
<name>A0A167FM05_9GAMM</name>
<dbReference type="GO" id="GO:0032885">
    <property type="term" value="P:regulation of polysaccharide biosynthetic process"/>
    <property type="evidence" value="ECO:0007669"/>
    <property type="project" value="TreeGrafter"/>
</dbReference>
<dbReference type="AlphaFoldDB" id="A0A167FM05"/>
<evidence type="ECO:0000313" key="9">
    <source>
        <dbReference type="Proteomes" id="UP000076503"/>
    </source>
</evidence>
<gene>
    <name evidence="8" type="ORF">N476_10585</name>
</gene>
<dbReference type="Pfam" id="PF03888">
    <property type="entry name" value="MucB_RseB"/>
    <property type="match status" value="1"/>
</dbReference>
<dbReference type="InterPro" id="IPR033434">
    <property type="entry name" value="MucB/RseB_N"/>
</dbReference>
<dbReference type="GO" id="GO:0045152">
    <property type="term" value="F:antisigma factor binding"/>
    <property type="evidence" value="ECO:0007669"/>
    <property type="project" value="TreeGrafter"/>
</dbReference>
<dbReference type="EMBL" id="AUXZ01000062">
    <property type="protein sequence ID" value="KZN52501.1"/>
    <property type="molecule type" value="Genomic_DNA"/>
</dbReference>